<sequence length="25" mass="2927">MAWGNQLTEVERPYFITVYHANLAC</sequence>
<dbReference type="AlphaFoldDB" id="A0A0A9BRW4"/>
<reference evidence="1" key="2">
    <citation type="journal article" date="2015" name="Data Brief">
        <title>Shoot transcriptome of the giant reed, Arundo donax.</title>
        <authorList>
            <person name="Barrero R.A."/>
            <person name="Guerrero F.D."/>
            <person name="Moolhuijzen P."/>
            <person name="Goolsby J.A."/>
            <person name="Tidwell J."/>
            <person name="Bellgard S.E."/>
            <person name="Bellgard M.I."/>
        </authorList>
    </citation>
    <scope>NUCLEOTIDE SEQUENCE</scope>
    <source>
        <tissue evidence="1">Shoot tissue taken approximately 20 cm above the soil surface</tissue>
    </source>
</reference>
<accession>A0A0A9BRW4</accession>
<dbReference type="EMBL" id="GBRH01235823">
    <property type="protein sequence ID" value="JAD62072.1"/>
    <property type="molecule type" value="Transcribed_RNA"/>
</dbReference>
<reference evidence="1" key="1">
    <citation type="submission" date="2014-09" db="EMBL/GenBank/DDBJ databases">
        <authorList>
            <person name="Magalhaes I.L.F."/>
            <person name="Oliveira U."/>
            <person name="Santos F.R."/>
            <person name="Vidigal T.H.D.A."/>
            <person name="Brescovit A.D."/>
            <person name="Santos A.J."/>
        </authorList>
    </citation>
    <scope>NUCLEOTIDE SEQUENCE</scope>
    <source>
        <tissue evidence="1">Shoot tissue taken approximately 20 cm above the soil surface</tissue>
    </source>
</reference>
<protein>
    <submittedName>
        <fullName evidence="1">Uncharacterized protein</fullName>
    </submittedName>
</protein>
<evidence type="ECO:0000313" key="1">
    <source>
        <dbReference type="EMBL" id="JAD62072.1"/>
    </source>
</evidence>
<organism evidence="1">
    <name type="scientific">Arundo donax</name>
    <name type="common">Giant reed</name>
    <name type="synonym">Donax arundinaceus</name>
    <dbReference type="NCBI Taxonomy" id="35708"/>
    <lineage>
        <taxon>Eukaryota</taxon>
        <taxon>Viridiplantae</taxon>
        <taxon>Streptophyta</taxon>
        <taxon>Embryophyta</taxon>
        <taxon>Tracheophyta</taxon>
        <taxon>Spermatophyta</taxon>
        <taxon>Magnoliopsida</taxon>
        <taxon>Liliopsida</taxon>
        <taxon>Poales</taxon>
        <taxon>Poaceae</taxon>
        <taxon>PACMAD clade</taxon>
        <taxon>Arundinoideae</taxon>
        <taxon>Arundineae</taxon>
        <taxon>Arundo</taxon>
    </lineage>
</organism>
<name>A0A0A9BRW4_ARUDO</name>
<proteinExistence type="predicted"/>